<feature type="transmembrane region" description="Helical" evidence="9">
    <location>
        <begin position="186"/>
        <end position="208"/>
    </location>
</feature>
<dbReference type="InterPro" id="IPR013057">
    <property type="entry name" value="AA_transpt_TM"/>
</dbReference>
<dbReference type="InParanoid" id="G4T8D6"/>
<feature type="transmembrane region" description="Helical" evidence="9">
    <location>
        <begin position="427"/>
        <end position="446"/>
    </location>
</feature>
<feature type="transmembrane region" description="Helical" evidence="9">
    <location>
        <begin position="161"/>
        <end position="180"/>
    </location>
</feature>
<dbReference type="GO" id="GO:0016020">
    <property type="term" value="C:membrane"/>
    <property type="evidence" value="ECO:0007669"/>
    <property type="project" value="UniProtKB-SubCell"/>
</dbReference>
<dbReference type="AlphaFoldDB" id="G4T8D6"/>
<evidence type="ECO:0000259" key="10">
    <source>
        <dbReference type="Pfam" id="PF01490"/>
    </source>
</evidence>
<evidence type="ECO:0000256" key="4">
    <source>
        <dbReference type="ARBA" id="ARBA00022692"/>
    </source>
</evidence>
<evidence type="ECO:0000256" key="9">
    <source>
        <dbReference type="SAM" id="Phobius"/>
    </source>
</evidence>
<feature type="region of interest" description="Disordered" evidence="8">
    <location>
        <begin position="1"/>
        <end position="61"/>
    </location>
</feature>
<comment type="similarity">
    <text evidence="2">Belongs to the amino acid/polyamine transporter 2 family.</text>
</comment>
<dbReference type="GO" id="GO:0005783">
    <property type="term" value="C:endoplasmic reticulum"/>
    <property type="evidence" value="ECO:0007669"/>
    <property type="project" value="TreeGrafter"/>
</dbReference>
<evidence type="ECO:0000256" key="5">
    <source>
        <dbReference type="ARBA" id="ARBA00022970"/>
    </source>
</evidence>
<reference evidence="11 12" key="1">
    <citation type="journal article" date="2011" name="PLoS Pathog.">
        <title>Endophytic Life Strategies Decoded by Genome and Transcriptome Analyses of the Mutualistic Root Symbiont Piriformospora indica.</title>
        <authorList>
            <person name="Zuccaro A."/>
            <person name="Lahrmann U."/>
            <person name="Guldener U."/>
            <person name="Langen G."/>
            <person name="Pfiffi S."/>
            <person name="Biedenkopf D."/>
            <person name="Wong P."/>
            <person name="Samans B."/>
            <person name="Grimm C."/>
            <person name="Basiewicz M."/>
            <person name="Murat C."/>
            <person name="Martin F."/>
            <person name="Kogel K.H."/>
        </authorList>
    </citation>
    <scope>NUCLEOTIDE SEQUENCE [LARGE SCALE GENOMIC DNA]</scope>
    <source>
        <strain evidence="11 12">DSM 11827</strain>
    </source>
</reference>
<dbReference type="PANTHER" id="PTHR22950">
    <property type="entry name" value="AMINO ACID TRANSPORTER"/>
    <property type="match status" value="1"/>
</dbReference>
<proteinExistence type="inferred from homology"/>
<evidence type="ECO:0000313" key="11">
    <source>
        <dbReference type="EMBL" id="CCA67596.1"/>
    </source>
</evidence>
<sequence>MSTSRRDAEISQPLLGNRHSDHEELFSAGHDDHFDEGSWRDETNGQIEAHSPSFGPPLRSTQQSREAEFELDEDELDEAALEQLNVSAAQLSTRPTLLRQNSEQRMPLLVGLLDSATQRAPATTHGIALSRRSDVEEGLTVDGDLEEIAKKRTGGGGMLDSIANMANSILGAGIIGLPYAVSQAGFISGVLLLVVLCGVTDWTIRLIVINAKMSGRSSYMDIMSHCFGWMGCAAVSLFQFSFAFGGMAAFCVIIGDTIPHVVRSIFPGLQDSALSFLVSRQFLIILCTVCISYPLSLYRDISKLARASGFALIGMIIIVVSVIVEGAQVPEELRGSPDKRLTFINSGIFQAIGVISFAFVCHHNSLLIYGSLNTPTLDRFAAVTHISTLLSLVACCTLAISAFWVFTDKTQGNILNNFPQNDTFINVARFCFGMNMFTTLPLELFVCREVIEQYFFADAAWNRQRHIIITTTVLFGAMLISLTTCDLGVVLEVAGGVAATALAFIFPAACYYKLLPSSQRWNSRAKLPAVLCVGFGLLVLVLNLFIAIGHAWGSHEAPKQCY</sequence>
<evidence type="ECO:0000256" key="6">
    <source>
        <dbReference type="ARBA" id="ARBA00022989"/>
    </source>
</evidence>
<keyword evidence="3" id="KW-0813">Transport</keyword>
<gene>
    <name evidence="11" type="ORF">PIIN_01424</name>
</gene>
<organism evidence="11 12">
    <name type="scientific">Serendipita indica (strain DSM 11827)</name>
    <name type="common">Root endophyte fungus</name>
    <name type="synonym">Piriformospora indica</name>
    <dbReference type="NCBI Taxonomy" id="1109443"/>
    <lineage>
        <taxon>Eukaryota</taxon>
        <taxon>Fungi</taxon>
        <taxon>Dikarya</taxon>
        <taxon>Basidiomycota</taxon>
        <taxon>Agaricomycotina</taxon>
        <taxon>Agaricomycetes</taxon>
        <taxon>Sebacinales</taxon>
        <taxon>Serendipitaceae</taxon>
        <taxon>Serendipita</taxon>
    </lineage>
</organism>
<keyword evidence="12" id="KW-1185">Reference proteome</keyword>
<feature type="transmembrane region" description="Helical" evidence="9">
    <location>
        <begin position="380"/>
        <end position="407"/>
    </location>
</feature>
<dbReference type="STRING" id="1109443.G4T8D6"/>
<dbReference type="OMA" id="INICAAM"/>
<name>G4T8D6_SERID</name>
<feature type="transmembrane region" description="Helical" evidence="9">
    <location>
        <begin position="347"/>
        <end position="368"/>
    </location>
</feature>
<feature type="transmembrane region" description="Helical" evidence="9">
    <location>
        <begin position="229"/>
        <end position="255"/>
    </location>
</feature>
<dbReference type="OrthoDB" id="28208at2759"/>
<keyword evidence="4 9" id="KW-0812">Transmembrane</keyword>
<feature type="transmembrane region" description="Helical" evidence="9">
    <location>
        <begin position="527"/>
        <end position="552"/>
    </location>
</feature>
<feature type="transmembrane region" description="Helical" evidence="9">
    <location>
        <begin position="497"/>
        <end position="515"/>
    </location>
</feature>
<dbReference type="Proteomes" id="UP000007148">
    <property type="component" value="Unassembled WGS sequence"/>
</dbReference>
<dbReference type="eggNOG" id="KOG1305">
    <property type="taxonomic scope" value="Eukaryota"/>
</dbReference>
<keyword evidence="6 9" id="KW-1133">Transmembrane helix</keyword>
<evidence type="ECO:0000256" key="2">
    <source>
        <dbReference type="ARBA" id="ARBA00008066"/>
    </source>
</evidence>
<keyword evidence="5" id="KW-0029">Amino-acid transport</keyword>
<comment type="subcellular location">
    <subcellularLocation>
        <location evidence="1">Membrane</location>
        <topology evidence="1">Multi-pass membrane protein</topology>
    </subcellularLocation>
</comment>
<evidence type="ECO:0000256" key="1">
    <source>
        <dbReference type="ARBA" id="ARBA00004141"/>
    </source>
</evidence>
<dbReference type="Pfam" id="PF01490">
    <property type="entry name" value="Aa_trans"/>
    <property type="match status" value="1"/>
</dbReference>
<evidence type="ECO:0000256" key="3">
    <source>
        <dbReference type="ARBA" id="ARBA00022448"/>
    </source>
</evidence>
<evidence type="ECO:0000313" key="12">
    <source>
        <dbReference type="Proteomes" id="UP000007148"/>
    </source>
</evidence>
<accession>G4T8D6</accession>
<keyword evidence="7 9" id="KW-0472">Membrane</keyword>
<feature type="transmembrane region" description="Helical" evidence="9">
    <location>
        <begin position="467"/>
        <end position="491"/>
    </location>
</feature>
<feature type="transmembrane region" description="Helical" evidence="9">
    <location>
        <begin position="307"/>
        <end position="327"/>
    </location>
</feature>
<dbReference type="EMBL" id="CAFZ01000016">
    <property type="protein sequence ID" value="CCA67596.1"/>
    <property type="molecule type" value="Genomic_DNA"/>
</dbReference>
<feature type="domain" description="Amino acid transporter transmembrane" evidence="10">
    <location>
        <begin position="156"/>
        <end position="543"/>
    </location>
</feature>
<evidence type="ECO:0000256" key="7">
    <source>
        <dbReference type="ARBA" id="ARBA00023136"/>
    </source>
</evidence>
<feature type="transmembrane region" description="Helical" evidence="9">
    <location>
        <begin position="275"/>
        <end position="295"/>
    </location>
</feature>
<evidence type="ECO:0000256" key="8">
    <source>
        <dbReference type="SAM" id="MobiDB-lite"/>
    </source>
</evidence>
<dbReference type="PANTHER" id="PTHR22950:SF458">
    <property type="entry name" value="SODIUM-COUPLED NEUTRAL AMINO ACID TRANSPORTER 11-RELATED"/>
    <property type="match status" value="1"/>
</dbReference>
<dbReference type="HOGENOM" id="CLU_009020_4_1_1"/>
<dbReference type="GO" id="GO:0015179">
    <property type="term" value="F:L-amino acid transmembrane transporter activity"/>
    <property type="evidence" value="ECO:0007669"/>
    <property type="project" value="TreeGrafter"/>
</dbReference>
<comment type="caution">
    <text evidence="11">The sequence shown here is derived from an EMBL/GenBank/DDBJ whole genome shotgun (WGS) entry which is preliminary data.</text>
</comment>
<feature type="compositionally biased region" description="Basic and acidic residues" evidence="8">
    <location>
        <begin position="18"/>
        <end position="43"/>
    </location>
</feature>
<protein>
    <submittedName>
        <fullName evidence="11">Related to amino acid vacuolar transport protein AVT2</fullName>
    </submittedName>
</protein>